<protein>
    <submittedName>
        <fullName evidence="1">Uncharacterized protein</fullName>
    </submittedName>
</protein>
<dbReference type="Proteomes" id="UP000245764">
    <property type="component" value="Chromosome 9"/>
</dbReference>
<dbReference type="EMBL" id="LT854261">
    <property type="protein sequence ID" value="SMR58675.1"/>
    <property type="molecule type" value="Genomic_DNA"/>
</dbReference>
<sequence>MSLRLQMLSKLSSSTNTVFSNYLSIAQFCVDLEIQRATDGCVLLWLIELIFVSFRTSCADSHLESLAMIRLDPACIVT</sequence>
<gene>
    <name evidence="1" type="ORF">ZT1E4_G9410</name>
</gene>
<accession>A0A2H1GYL2</accession>
<reference evidence="2" key="1">
    <citation type="submission" date="2017-05" db="EMBL/GenBank/DDBJ databases">
        <authorList>
            <person name="Song R."/>
            <person name="Chenine A.L."/>
            <person name="Ruprecht R.M."/>
        </authorList>
    </citation>
    <scope>NUCLEOTIDE SEQUENCE [LARGE SCALE GENOMIC DNA]</scope>
</reference>
<organism evidence="1 2">
    <name type="scientific">Zymoseptoria tritici ST99CH_1E4</name>
    <dbReference type="NCBI Taxonomy" id="1276532"/>
    <lineage>
        <taxon>Eukaryota</taxon>
        <taxon>Fungi</taxon>
        <taxon>Dikarya</taxon>
        <taxon>Ascomycota</taxon>
        <taxon>Pezizomycotina</taxon>
        <taxon>Dothideomycetes</taxon>
        <taxon>Dothideomycetidae</taxon>
        <taxon>Mycosphaerellales</taxon>
        <taxon>Mycosphaerellaceae</taxon>
        <taxon>Zymoseptoria</taxon>
    </lineage>
</organism>
<name>A0A2H1GYL2_ZYMTR</name>
<proteinExistence type="predicted"/>
<evidence type="ECO:0000313" key="1">
    <source>
        <dbReference type="EMBL" id="SMR58675.1"/>
    </source>
</evidence>
<dbReference type="AlphaFoldDB" id="A0A2H1GYL2"/>
<evidence type="ECO:0000313" key="2">
    <source>
        <dbReference type="Proteomes" id="UP000245764"/>
    </source>
</evidence>